<name>A0ABD3N317_9STRA</name>
<organism evidence="1 2">
    <name type="scientific">Cyclotella atomus</name>
    <dbReference type="NCBI Taxonomy" id="382360"/>
    <lineage>
        <taxon>Eukaryota</taxon>
        <taxon>Sar</taxon>
        <taxon>Stramenopiles</taxon>
        <taxon>Ochrophyta</taxon>
        <taxon>Bacillariophyta</taxon>
        <taxon>Coscinodiscophyceae</taxon>
        <taxon>Thalassiosirophycidae</taxon>
        <taxon>Stephanodiscales</taxon>
        <taxon>Stephanodiscaceae</taxon>
        <taxon>Cyclotella</taxon>
    </lineage>
</organism>
<sequence length="206" mass="23031">MHRSLYCEWSNPAEYCMSFMDLEMLQEKAEALPFKAFLVRSEKSFTGWVFGMPQLRLRAPLHELSNLVEDLESEAVRGGLVDTEMFLFTDNSTALALDFSIILHVIHIAGTCMIAQGTDGCSRGVLMEGVMAGQSMLSFIDLDKSATERSPTLLGWVQSWCCKRDITPLTPEEWFQEGHGVSGGHLDKHGVWMPEHEPSGGCHLHL</sequence>
<gene>
    <name evidence="1" type="ORF">ACHAWO_013574</name>
</gene>
<dbReference type="AlphaFoldDB" id="A0ABD3N317"/>
<comment type="caution">
    <text evidence="1">The sequence shown here is derived from an EMBL/GenBank/DDBJ whole genome shotgun (WGS) entry which is preliminary data.</text>
</comment>
<protein>
    <submittedName>
        <fullName evidence="1">Uncharacterized protein</fullName>
    </submittedName>
</protein>
<accession>A0ABD3N317</accession>
<evidence type="ECO:0000313" key="2">
    <source>
        <dbReference type="Proteomes" id="UP001530400"/>
    </source>
</evidence>
<dbReference type="EMBL" id="JALLPJ020001327">
    <property type="protein sequence ID" value="KAL3769703.1"/>
    <property type="molecule type" value="Genomic_DNA"/>
</dbReference>
<proteinExistence type="predicted"/>
<dbReference type="Proteomes" id="UP001530400">
    <property type="component" value="Unassembled WGS sequence"/>
</dbReference>
<evidence type="ECO:0000313" key="1">
    <source>
        <dbReference type="EMBL" id="KAL3769703.1"/>
    </source>
</evidence>
<reference evidence="1 2" key="1">
    <citation type="submission" date="2024-10" db="EMBL/GenBank/DDBJ databases">
        <title>Updated reference genomes for cyclostephanoid diatoms.</title>
        <authorList>
            <person name="Roberts W.R."/>
            <person name="Alverson A.J."/>
        </authorList>
    </citation>
    <scope>NUCLEOTIDE SEQUENCE [LARGE SCALE GENOMIC DNA]</scope>
    <source>
        <strain evidence="1 2">AJA010-31</strain>
    </source>
</reference>
<keyword evidence="2" id="KW-1185">Reference proteome</keyword>